<reference evidence="2" key="1">
    <citation type="submission" date="2020-02" db="EMBL/GenBank/DDBJ databases">
        <authorList>
            <person name="Meier V. D."/>
        </authorList>
    </citation>
    <scope>NUCLEOTIDE SEQUENCE</scope>
    <source>
        <strain evidence="2">AVDCRST_MAG04</strain>
    </source>
</reference>
<protein>
    <recommendedName>
        <fullName evidence="3">TRAP transporter solute receptor, TAXI family</fullName>
    </recommendedName>
</protein>
<keyword evidence="1" id="KW-0732">Signal</keyword>
<dbReference type="InterPro" id="IPR011852">
    <property type="entry name" value="TRAP_TAXI"/>
</dbReference>
<dbReference type="Gene3D" id="3.40.190.10">
    <property type="entry name" value="Periplasmic binding protein-like II"/>
    <property type="match status" value="2"/>
</dbReference>
<feature type="signal peptide" evidence="1">
    <location>
        <begin position="1"/>
        <end position="20"/>
    </location>
</feature>
<dbReference type="EMBL" id="CADCTL010000182">
    <property type="protein sequence ID" value="CAA9261780.1"/>
    <property type="molecule type" value="Genomic_DNA"/>
</dbReference>
<name>A0A6J4IVW8_9PROT</name>
<dbReference type="AlphaFoldDB" id="A0A6J4IVW8"/>
<proteinExistence type="predicted"/>
<evidence type="ECO:0000256" key="1">
    <source>
        <dbReference type="SAM" id="SignalP"/>
    </source>
</evidence>
<accession>A0A6J4IVW8</accession>
<dbReference type="PANTHER" id="PTHR42941:SF1">
    <property type="entry name" value="SLL1037 PROTEIN"/>
    <property type="match status" value="1"/>
</dbReference>
<feature type="chain" id="PRO_5026682483" description="TRAP transporter solute receptor, TAXI family" evidence="1">
    <location>
        <begin position="21"/>
        <end position="318"/>
    </location>
</feature>
<organism evidence="2">
    <name type="scientific">uncultured Acetobacteraceae bacterium</name>
    <dbReference type="NCBI Taxonomy" id="169975"/>
    <lineage>
        <taxon>Bacteria</taxon>
        <taxon>Pseudomonadati</taxon>
        <taxon>Pseudomonadota</taxon>
        <taxon>Alphaproteobacteria</taxon>
        <taxon>Acetobacterales</taxon>
        <taxon>Acetobacteraceae</taxon>
        <taxon>environmental samples</taxon>
    </lineage>
</organism>
<dbReference type="Pfam" id="PF16868">
    <property type="entry name" value="NMT1_3"/>
    <property type="match status" value="1"/>
</dbReference>
<dbReference type="NCBIfam" id="TIGR02122">
    <property type="entry name" value="TRAP_TAXI"/>
    <property type="match status" value="1"/>
</dbReference>
<dbReference type="SUPFAM" id="SSF53850">
    <property type="entry name" value="Periplasmic binding protein-like II"/>
    <property type="match status" value="1"/>
</dbReference>
<evidence type="ECO:0008006" key="3">
    <source>
        <dbReference type="Google" id="ProtNLM"/>
    </source>
</evidence>
<gene>
    <name evidence="2" type="ORF">AVDCRST_MAG04-2606</name>
</gene>
<dbReference type="PANTHER" id="PTHR42941">
    <property type="entry name" value="SLL1037 PROTEIN"/>
    <property type="match status" value="1"/>
</dbReference>
<evidence type="ECO:0000313" key="2">
    <source>
        <dbReference type="EMBL" id="CAA9261780.1"/>
    </source>
</evidence>
<sequence length="318" mass="32277">MRRRPLILSALAAAPTPARAQPPAAPVPFHTAGPGSAFLPYGEALARFLATKGIAVEVRRSAGSLENLARVEDDPNAIGAAFLGSAADALNGTPAAGGRRHRAVRALFPMYETAFMVAAPRARGLARFADLEGKRVGCGPARGPAETFFRAAAEVAGLRAEVVSGDSAALVEAALRGEIDALWQGAIVPIPALAAVADRTEAAVFGPGEDVARGVVSRLPYLAPTTVAPGTYRGQDAPIASFAAWNFVVGNAAMPEAAAHALTRAALSAADPAREIAPSAAGTRAANAGTNRVLPFHPGAARALRDAGAAVPEVALPT</sequence>